<evidence type="ECO:0000313" key="2">
    <source>
        <dbReference type="Proteomes" id="UP000054399"/>
    </source>
</evidence>
<reference evidence="1" key="1">
    <citation type="submission" date="2015-01" db="EMBL/GenBank/DDBJ databases">
        <authorList>
            <consortium name="The Broad Institute Genomics Platform"/>
            <person name="Cuomo C."/>
            <person name="Litvintseva A."/>
            <person name="Chen Y."/>
            <person name="Heitman J."/>
            <person name="Sun S."/>
            <person name="Springer D."/>
            <person name="Dromer F."/>
            <person name="Young S."/>
            <person name="Zeng Q."/>
            <person name="Gargeya S."/>
            <person name="Abouelleil A."/>
            <person name="Alvarado L."/>
            <person name="Chapman S.B."/>
            <person name="Gainer-Dewar J."/>
            <person name="Goldberg J."/>
            <person name="Griggs A."/>
            <person name="Gujja S."/>
            <person name="Hansen M."/>
            <person name="Howarth C."/>
            <person name="Imamovic A."/>
            <person name="Larimer J."/>
            <person name="Murphy C."/>
            <person name="Naylor J."/>
            <person name="Pearson M."/>
            <person name="Priest M."/>
            <person name="Roberts A."/>
            <person name="Saif S."/>
            <person name="Shea T."/>
            <person name="Sykes S."/>
            <person name="Wortman J."/>
            <person name="Nusbaum C."/>
            <person name="Birren B."/>
        </authorList>
    </citation>
    <scope>NUCLEOTIDE SEQUENCE</scope>
    <source>
        <strain evidence="1">IND107</strain>
    </source>
</reference>
<sequence length="190" mass="21690">MSSRSYTKSFITFATSLQPSFLPPLAKHSNPTLRHALIVLPSLPLNRLRIFLLVRPDLRLLNICVPPFELTWKDARTDRYDNRKPPCWPVNTCWWWNDSLRVLMNSDEMKEIFGVPSHLTRSFLGLSSFMQAAYHLLPAVIEAGTRIFVYSGMNGTILPYEGSLAWMSRNPSSQFSAFRQPPVTIPPAKP</sequence>
<dbReference type="GeneID" id="91993542"/>
<dbReference type="SUPFAM" id="SSF53474">
    <property type="entry name" value="alpha/beta-Hydrolases"/>
    <property type="match status" value="1"/>
</dbReference>
<dbReference type="Proteomes" id="UP000054399">
    <property type="component" value="Unassembled WGS sequence"/>
</dbReference>
<gene>
    <name evidence="1" type="ORF">I308_106687</name>
</gene>
<evidence type="ECO:0008006" key="3">
    <source>
        <dbReference type="Google" id="ProtNLM"/>
    </source>
</evidence>
<proteinExistence type="predicted"/>
<organism evidence="1 2">
    <name type="scientific">Cryptococcus tetragattii IND107</name>
    <dbReference type="NCBI Taxonomy" id="1296105"/>
    <lineage>
        <taxon>Eukaryota</taxon>
        <taxon>Fungi</taxon>
        <taxon>Dikarya</taxon>
        <taxon>Basidiomycota</taxon>
        <taxon>Agaricomycotina</taxon>
        <taxon>Tremellomycetes</taxon>
        <taxon>Tremellales</taxon>
        <taxon>Cryptococcaceae</taxon>
        <taxon>Cryptococcus</taxon>
        <taxon>Cryptococcus gattii species complex</taxon>
    </lineage>
</organism>
<comment type="caution">
    <text evidence="1">The sequence shown here is derived from an EMBL/GenBank/DDBJ whole genome shotgun (WGS) entry which is preliminary data.</text>
</comment>
<protein>
    <recommendedName>
        <fullName evidence="3">Tafazzin family protein</fullName>
    </recommendedName>
</protein>
<evidence type="ECO:0000313" key="1">
    <source>
        <dbReference type="EMBL" id="KAL0240435.1"/>
    </source>
</evidence>
<reference evidence="1" key="2">
    <citation type="submission" date="2024-01" db="EMBL/GenBank/DDBJ databases">
        <title>Comparative genomics of Cryptococcus and Kwoniella reveals pathogenesis evolution and contrasting modes of karyotype evolution via chromosome fusion or intercentromeric recombination.</title>
        <authorList>
            <person name="Coelho M.A."/>
            <person name="David-Palma M."/>
            <person name="Shea T."/>
            <person name="Bowers K."/>
            <person name="Mcginley-Smith S."/>
            <person name="Mohammad A.W."/>
            <person name="Gnirke A."/>
            <person name="Yurkov A.M."/>
            <person name="Nowrousian M."/>
            <person name="Sun S."/>
            <person name="Cuomo C.A."/>
            <person name="Heitman J."/>
        </authorList>
    </citation>
    <scope>NUCLEOTIDE SEQUENCE</scope>
    <source>
        <strain evidence="1">IND107</strain>
    </source>
</reference>
<dbReference type="InterPro" id="IPR029058">
    <property type="entry name" value="AB_hydrolase_fold"/>
</dbReference>
<name>A0ABR3BIN1_9TREE</name>
<accession>A0ABR3BIN1</accession>
<dbReference type="RefSeq" id="XP_066610934.1">
    <property type="nucleotide sequence ID" value="XM_066761109.1"/>
</dbReference>
<keyword evidence="2" id="KW-1185">Reference proteome</keyword>
<dbReference type="Gene3D" id="3.40.50.1820">
    <property type="entry name" value="alpha/beta hydrolase"/>
    <property type="match status" value="1"/>
</dbReference>
<dbReference type="EMBL" id="ATAM02000014">
    <property type="protein sequence ID" value="KAL0240435.1"/>
    <property type="molecule type" value="Genomic_DNA"/>
</dbReference>